<dbReference type="PANTHER" id="PTHR30238:SF0">
    <property type="entry name" value="THYLAKOID MEMBRANE PROTEIN TERC, CHLOROPLASTIC"/>
    <property type="match status" value="1"/>
</dbReference>
<feature type="transmembrane region" description="Helical" evidence="6">
    <location>
        <begin position="271"/>
        <end position="289"/>
    </location>
</feature>
<dbReference type="EMBL" id="AP014836">
    <property type="protein sequence ID" value="BAW79546.1"/>
    <property type="molecule type" value="Genomic_DNA"/>
</dbReference>
<feature type="transmembrane region" description="Helical" evidence="6">
    <location>
        <begin position="38"/>
        <end position="59"/>
    </location>
</feature>
<evidence type="ECO:0000256" key="5">
    <source>
        <dbReference type="ARBA" id="ARBA00023136"/>
    </source>
</evidence>
<feature type="transmembrane region" description="Helical" evidence="6">
    <location>
        <begin position="146"/>
        <end position="164"/>
    </location>
</feature>
<evidence type="ECO:0000256" key="3">
    <source>
        <dbReference type="ARBA" id="ARBA00022692"/>
    </source>
</evidence>
<feature type="transmembrane region" description="Helical" evidence="6">
    <location>
        <begin position="295"/>
        <end position="316"/>
    </location>
</feature>
<dbReference type="RefSeq" id="WP_096526198.1">
    <property type="nucleotide sequence ID" value="NZ_AP014836.1"/>
</dbReference>
<proteinExistence type="inferred from homology"/>
<organism evidence="7 8">
    <name type="scientific">Candidatus Nitrosoglobus terrae</name>
    <dbReference type="NCBI Taxonomy" id="1630141"/>
    <lineage>
        <taxon>Bacteria</taxon>
        <taxon>Pseudomonadati</taxon>
        <taxon>Pseudomonadota</taxon>
        <taxon>Gammaproteobacteria</taxon>
        <taxon>Chromatiales</taxon>
        <taxon>Chromatiaceae</taxon>
        <taxon>Candidatus Nitrosoglobus</taxon>
    </lineage>
</organism>
<accession>A0A1Q2SK81</accession>
<evidence type="ECO:0000256" key="1">
    <source>
        <dbReference type="ARBA" id="ARBA00004141"/>
    </source>
</evidence>
<keyword evidence="5 6" id="KW-0472">Membrane</keyword>
<comment type="similarity">
    <text evidence="2">Belongs to the TerC family.</text>
</comment>
<keyword evidence="8" id="KW-1185">Reference proteome</keyword>
<dbReference type="InterPro" id="IPR019099">
    <property type="entry name" value="Uncharacterised_PGPGW_TM"/>
</dbReference>
<reference evidence="7 8" key="1">
    <citation type="journal article" date="2017" name="ISME J.">
        <title>An acid-tolerant ammonia-oxidizing ?-proteobacterium from soil.</title>
        <authorList>
            <person name="Hayatsu M."/>
            <person name="Tago K."/>
            <person name="Uchiyama I."/>
            <person name="Toyoda A."/>
            <person name="Wang Y."/>
            <person name="Shimomura Y."/>
            <person name="Okubo T."/>
            <person name="Kurisu F."/>
            <person name="Hirono Y."/>
            <person name="Nonaka K."/>
            <person name="Akiyama H."/>
            <person name="Itoh T."/>
            <person name="Takami H."/>
        </authorList>
    </citation>
    <scope>NUCLEOTIDE SEQUENCE [LARGE SCALE GENOMIC DNA]</scope>
    <source>
        <strain evidence="7 8">TAO100</strain>
    </source>
</reference>
<feature type="transmembrane region" description="Helical" evidence="6">
    <location>
        <begin position="210"/>
        <end position="233"/>
    </location>
</feature>
<dbReference type="InterPro" id="IPR022369">
    <property type="entry name" value="Integral_membrane_TerC_rswitch"/>
</dbReference>
<dbReference type="NCBIfam" id="TIGR03718">
    <property type="entry name" value="R_switched_Alx"/>
    <property type="match status" value="1"/>
</dbReference>
<feature type="transmembrane region" description="Helical" evidence="6">
    <location>
        <begin position="344"/>
        <end position="363"/>
    </location>
</feature>
<evidence type="ECO:0000256" key="2">
    <source>
        <dbReference type="ARBA" id="ARBA00007511"/>
    </source>
</evidence>
<evidence type="ECO:0000256" key="4">
    <source>
        <dbReference type="ARBA" id="ARBA00022989"/>
    </source>
</evidence>
<keyword evidence="4 6" id="KW-1133">Transmembrane helix</keyword>
<comment type="subcellular location">
    <subcellularLocation>
        <location evidence="1">Membrane</location>
        <topology evidence="1">Multi-pass membrane protein</topology>
    </subcellularLocation>
</comment>
<protein>
    <submittedName>
        <fullName evidence="7">Integral membrane protein TerC</fullName>
    </submittedName>
</protein>
<dbReference type="AlphaFoldDB" id="A0A1Q2SK81"/>
<gene>
    <name evidence="7" type="ORF">TAO_0176</name>
</gene>
<feature type="transmembrane region" description="Helical" evidence="6">
    <location>
        <begin position="369"/>
        <end position="389"/>
    </location>
</feature>
<feature type="transmembrane region" description="Helical" evidence="6">
    <location>
        <begin position="6"/>
        <end position="26"/>
    </location>
</feature>
<dbReference type="Pfam" id="PF09656">
    <property type="entry name" value="PGPGW"/>
    <property type="match status" value="1"/>
</dbReference>
<keyword evidence="3 6" id="KW-0812">Transmembrane</keyword>
<dbReference type="OrthoDB" id="9783692at2"/>
<dbReference type="KEGG" id="ntt:TAO_0176"/>
<dbReference type="Pfam" id="PF03741">
    <property type="entry name" value="TerC"/>
    <property type="match status" value="1"/>
</dbReference>
<sequence length="405" mass="45619">MESLVWIGSIGIIIGLSILDFFLPSLRRTRTIPAKESLSWVIIWGVPALCFNIFIYFLYENNWFGWADLPSHTANGQQAVIQFFTGFLLEKSLSVDNIFAVTTIFLYLKVPLVEQDRMLQWSTLSVLGLRAGMIALGVVLIYRFHWMNYLFGWVLIMIAIKTLIIHQDKVIIGHNPLILLAMRFYPITDNFKGENFFSPIWGNQTITPFILAWGLIASSHLIFAFSSTLAAFVVSQDPFLVFTSNAFSLLGFRALYLTLKDYIDRLRYIKLGLVFIFAYLAIKIIFIQSYPIPNITSLAVISTILTFSILASIAVLPTDSHNKKPLFNDVAILAVLSYRQARKIVVLVSGTLVLLVGIAMIVLPGPAVVVIPIGLGILAIEFAWARRWLQKIRQTAGKIKQRIQG</sequence>
<evidence type="ECO:0000313" key="7">
    <source>
        <dbReference type="EMBL" id="BAW79546.1"/>
    </source>
</evidence>
<feature type="transmembrane region" description="Helical" evidence="6">
    <location>
        <begin position="239"/>
        <end position="259"/>
    </location>
</feature>
<dbReference type="PANTHER" id="PTHR30238">
    <property type="entry name" value="MEMBRANE BOUND PREDICTED REDOX MODULATOR"/>
    <property type="match status" value="1"/>
</dbReference>
<dbReference type="GO" id="GO:0016020">
    <property type="term" value="C:membrane"/>
    <property type="evidence" value="ECO:0007669"/>
    <property type="project" value="UniProtKB-SubCell"/>
</dbReference>
<dbReference type="Proteomes" id="UP000243679">
    <property type="component" value="Chromosome"/>
</dbReference>
<evidence type="ECO:0000313" key="8">
    <source>
        <dbReference type="Proteomes" id="UP000243679"/>
    </source>
</evidence>
<name>A0A1Q2SK81_9GAMM</name>
<dbReference type="InterPro" id="IPR005496">
    <property type="entry name" value="Integral_membrane_TerC"/>
</dbReference>
<evidence type="ECO:0000256" key="6">
    <source>
        <dbReference type="SAM" id="Phobius"/>
    </source>
</evidence>
<feature type="transmembrane region" description="Helical" evidence="6">
    <location>
        <begin position="119"/>
        <end position="140"/>
    </location>
</feature>